<organism evidence="2 3">
    <name type="scientific">Handelsmanbacteria sp. (strain RIFCSPLOWO2_12_FULL_64_10)</name>
    <dbReference type="NCBI Taxonomy" id="1817868"/>
    <lineage>
        <taxon>Bacteria</taxon>
        <taxon>Candidatus Handelsmaniibacteriota</taxon>
    </lineage>
</organism>
<reference evidence="2 3" key="1">
    <citation type="journal article" date="2016" name="Nat. Commun.">
        <title>Thousands of microbial genomes shed light on interconnected biogeochemical processes in an aquifer system.</title>
        <authorList>
            <person name="Anantharaman K."/>
            <person name="Brown C.T."/>
            <person name="Hug L.A."/>
            <person name="Sharon I."/>
            <person name="Castelle C.J."/>
            <person name="Probst A.J."/>
            <person name="Thomas B.C."/>
            <person name="Singh A."/>
            <person name="Wilkins M.J."/>
            <person name="Karaoz U."/>
            <person name="Brodie E.L."/>
            <person name="Williams K.H."/>
            <person name="Hubbard S.S."/>
            <person name="Banfield J.F."/>
        </authorList>
    </citation>
    <scope>NUCLEOTIDE SEQUENCE [LARGE SCALE GENOMIC DNA]</scope>
    <source>
        <strain evidence="3">RIFCSPLOWO2_12_FULL_64_10</strain>
    </source>
</reference>
<dbReference type="AlphaFoldDB" id="A0A1F6CQS3"/>
<dbReference type="GO" id="GO:0006450">
    <property type="term" value="P:regulation of translational fidelity"/>
    <property type="evidence" value="ECO:0007669"/>
    <property type="project" value="InterPro"/>
</dbReference>
<comment type="similarity">
    <text evidence="1">Belongs to the GatC family.</text>
</comment>
<protein>
    <recommendedName>
        <fullName evidence="1">Aspartyl/glutamyl-tRNA(Asn/Gln) amidotransferase subunit C</fullName>
        <shortName evidence="1">Asp/Glu-ADT subunit C</shortName>
        <ecNumber evidence="1">6.3.5.-</ecNumber>
    </recommendedName>
</protein>
<keyword evidence="1" id="KW-0067">ATP-binding</keyword>
<dbReference type="HAMAP" id="MF_00122">
    <property type="entry name" value="GatC"/>
    <property type="match status" value="1"/>
</dbReference>
<dbReference type="EMBL" id="MFKF01000190">
    <property type="protein sequence ID" value="OGG51232.1"/>
    <property type="molecule type" value="Genomic_DNA"/>
</dbReference>
<dbReference type="SUPFAM" id="SSF141000">
    <property type="entry name" value="Glu-tRNAGln amidotransferase C subunit"/>
    <property type="match status" value="1"/>
</dbReference>
<dbReference type="EC" id="6.3.5.-" evidence="1"/>
<dbReference type="PANTHER" id="PTHR15004">
    <property type="entry name" value="GLUTAMYL-TRNA(GLN) AMIDOTRANSFERASE SUBUNIT C, MITOCHONDRIAL"/>
    <property type="match status" value="1"/>
</dbReference>
<dbReference type="InterPro" id="IPR003837">
    <property type="entry name" value="GatC"/>
</dbReference>
<dbReference type="Gene3D" id="1.10.20.60">
    <property type="entry name" value="Glu-tRNAGln amidotransferase C subunit, N-terminal domain"/>
    <property type="match status" value="1"/>
</dbReference>
<dbReference type="GO" id="GO:0050567">
    <property type="term" value="F:glutaminyl-tRNA synthase (glutamine-hydrolyzing) activity"/>
    <property type="evidence" value="ECO:0007669"/>
    <property type="project" value="UniProtKB-UniRule"/>
</dbReference>
<evidence type="ECO:0000256" key="1">
    <source>
        <dbReference type="HAMAP-Rule" id="MF_00122"/>
    </source>
</evidence>
<evidence type="ECO:0000313" key="3">
    <source>
        <dbReference type="Proteomes" id="UP000178606"/>
    </source>
</evidence>
<comment type="catalytic activity">
    <reaction evidence="1">
        <text>L-aspartyl-tRNA(Asn) + L-glutamine + ATP + H2O = L-asparaginyl-tRNA(Asn) + L-glutamate + ADP + phosphate + 2 H(+)</text>
        <dbReference type="Rhea" id="RHEA:14513"/>
        <dbReference type="Rhea" id="RHEA-COMP:9674"/>
        <dbReference type="Rhea" id="RHEA-COMP:9677"/>
        <dbReference type="ChEBI" id="CHEBI:15377"/>
        <dbReference type="ChEBI" id="CHEBI:15378"/>
        <dbReference type="ChEBI" id="CHEBI:29985"/>
        <dbReference type="ChEBI" id="CHEBI:30616"/>
        <dbReference type="ChEBI" id="CHEBI:43474"/>
        <dbReference type="ChEBI" id="CHEBI:58359"/>
        <dbReference type="ChEBI" id="CHEBI:78515"/>
        <dbReference type="ChEBI" id="CHEBI:78516"/>
        <dbReference type="ChEBI" id="CHEBI:456216"/>
    </reaction>
</comment>
<keyword evidence="1" id="KW-0547">Nucleotide-binding</keyword>
<gene>
    <name evidence="1" type="primary">gatC</name>
    <name evidence="2" type="ORF">A3F84_17930</name>
</gene>
<keyword evidence="1" id="KW-0436">Ligase</keyword>
<dbReference type="GO" id="GO:0070681">
    <property type="term" value="P:glutaminyl-tRNAGln biosynthesis via transamidation"/>
    <property type="evidence" value="ECO:0007669"/>
    <property type="project" value="TreeGrafter"/>
</dbReference>
<accession>A0A1F6CQS3</accession>
<comment type="subunit">
    <text evidence="1">Heterotrimer of A, B and C subunits.</text>
</comment>
<dbReference type="GO" id="GO:0016740">
    <property type="term" value="F:transferase activity"/>
    <property type="evidence" value="ECO:0007669"/>
    <property type="project" value="UniProtKB-KW"/>
</dbReference>
<dbReference type="GO" id="GO:0006412">
    <property type="term" value="P:translation"/>
    <property type="evidence" value="ECO:0007669"/>
    <property type="project" value="UniProtKB-UniRule"/>
</dbReference>
<dbReference type="NCBIfam" id="TIGR00135">
    <property type="entry name" value="gatC"/>
    <property type="match status" value="1"/>
</dbReference>
<comment type="function">
    <text evidence="1">Allows the formation of correctly charged Asn-tRNA(Asn) or Gln-tRNA(Gln) through the transamidation of misacylated Asp-tRNA(Asn) or Glu-tRNA(Gln) in organisms which lack either or both of asparaginyl-tRNA or glutaminyl-tRNA synthetases. The reaction takes place in the presence of glutamine and ATP through an activated phospho-Asp-tRNA(Asn) or phospho-Glu-tRNA(Gln).</text>
</comment>
<dbReference type="GO" id="GO:0005524">
    <property type="term" value="F:ATP binding"/>
    <property type="evidence" value="ECO:0007669"/>
    <property type="project" value="UniProtKB-KW"/>
</dbReference>
<keyword evidence="1" id="KW-0648">Protein biosynthesis</keyword>
<name>A0A1F6CQS3_HANXR</name>
<dbReference type="GO" id="GO:0050566">
    <property type="term" value="F:asparaginyl-tRNA synthase (glutamine-hydrolyzing) activity"/>
    <property type="evidence" value="ECO:0007669"/>
    <property type="project" value="RHEA"/>
</dbReference>
<evidence type="ECO:0000313" key="2">
    <source>
        <dbReference type="EMBL" id="OGG51232.1"/>
    </source>
</evidence>
<keyword evidence="2" id="KW-0808">Transferase</keyword>
<dbReference type="InterPro" id="IPR036113">
    <property type="entry name" value="Asp/Glu-ADT_sf_sub_c"/>
</dbReference>
<comment type="caution">
    <text evidence="2">The sequence shown here is derived from an EMBL/GenBank/DDBJ whole genome shotgun (WGS) entry which is preliminary data.</text>
</comment>
<dbReference type="Proteomes" id="UP000178606">
    <property type="component" value="Unassembled WGS sequence"/>
</dbReference>
<sequence length="95" mass="10516">MAVTLDDVRKVAYLARLGLSAEEEARLVDELNRILGYMAKLNELNTEGVPPTSHVLPISNVFREDVVAPSLPQDELLANAPSRRGGYFRVPKVIE</sequence>
<dbReference type="Pfam" id="PF02686">
    <property type="entry name" value="GatC"/>
    <property type="match status" value="1"/>
</dbReference>
<proteinExistence type="inferred from homology"/>
<dbReference type="PANTHER" id="PTHR15004:SF0">
    <property type="entry name" value="GLUTAMYL-TRNA(GLN) AMIDOTRANSFERASE SUBUNIT C, MITOCHONDRIAL"/>
    <property type="match status" value="1"/>
</dbReference>
<comment type="catalytic activity">
    <reaction evidence="1">
        <text>L-glutamyl-tRNA(Gln) + L-glutamine + ATP + H2O = L-glutaminyl-tRNA(Gln) + L-glutamate + ADP + phosphate + H(+)</text>
        <dbReference type="Rhea" id="RHEA:17521"/>
        <dbReference type="Rhea" id="RHEA-COMP:9681"/>
        <dbReference type="Rhea" id="RHEA-COMP:9684"/>
        <dbReference type="ChEBI" id="CHEBI:15377"/>
        <dbReference type="ChEBI" id="CHEBI:15378"/>
        <dbReference type="ChEBI" id="CHEBI:29985"/>
        <dbReference type="ChEBI" id="CHEBI:30616"/>
        <dbReference type="ChEBI" id="CHEBI:43474"/>
        <dbReference type="ChEBI" id="CHEBI:58359"/>
        <dbReference type="ChEBI" id="CHEBI:78520"/>
        <dbReference type="ChEBI" id="CHEBI:78521"/>
        <dbReference type="ChEBI" id="CHEBI:456216"/>
    </reaction>
</comment>